<keyword evidence="1 5" id="KW-0378">Hydrolase</keyword>
<dbReference type="PANTHER" id="PTHR30404:SF0">
    <property type="entry name" value="N-ACETYLMURAMOYL-L-ALANINE AMIDASE AMIC"/>
    <property type="match status" value="1"/>
</dbReference>
<dbReference type="GO" id="GO:0030288">
    <property type="term" value="C:outer membrane-bounded periplasmic space"/>
    <property type="evidence" value="ECO:0000318"/>
    <property type="project" value="GO_Central"/>
</dbReference>
<proteinExistence type="predicted"/>
<dbReference type="Proteomes" id="UP000002008">
    <property type="component" value="Chromosome"/>
</dbReference>
<feature type="compositionally biased region" description="Pro residues" evidence="2">
    <location>
        <begin position="91"/>
        <end position="101"/>
    </location>
</feature>
<dbReference type="PANTHER" id="PTHR30404">
    <property type="entry name" value="N-ACETYLMURAMOYL-L-ALANINE AMIDASE"/>
    <property type="match status" value="1"/>
</dbReference>
<keyword evidence="3" id="KW-0732">Signal</keyword>
<dbReference type="STRING" id="324602.Caur_1088"/>
<gene>
    <name evidence="5" type="ordered locus">Caur_1088</name>
</gene>
<dbReference type="EMBL" id="CP000909">
    <property type="protein sequence ID" value="ABY34319.1"/>
    <property type="molecule type" value="Genomic_DNA"/>
</dbReference>
<evidence type="ECO:0000256" key="1">
    <source>
        <dbReference type="ARBA" id="ARBA00022801"/>
    </source>
</evidence>
<dbReference type="Gene3D" id="3.40.630.40">
    <property type="entry name" value="Zn-dependent exopeptidases"/>
    <property type="match status" value="1"/>
</dbReference>
<reference evidence="6" key="1">
    <citation type="journal article" date="2011" name="BMC Genomics">
        <title>Complete genome sequence of the filamentous anoxygenic phototrophic bacterium Chloroflexus aurantiacus.</title>
        <authorList>
            <person name="Tang K.H."/>
            <person name="Barry K."/>
            <person name="Chertkov O."/>
            <person name="Dalin E."/>
            <person name="Han C.S."/>
            <person name="Hauser L.J."/>
            <person name="Honchak B.M."/>
            <person name="Karbach L.E."/>
            <person name="Land M.L."/>
            <person name="Lapidus A."/>
            <person name="Larimer F.W."/>
            <person name="Mikhailova N."/>
            <person name="Pitluck S."/>
            <person name="Pierson B.K."/>
            <person name="Blankenship R.E."/>
        </authorList>
    </citation>
    <scope>NUCLEOTIDE SEQUENCE [LARGE SCALE GENOMIC DNA]</scope>
    <source>
        <strain evidence="6">ATCC 29366 / DSM 635 / J-10-fl</strain>
    </source>
</reference>
<feature type="chain" id="PRO_5002744049" evidence="3">
    <location>
        <begin position="22"/>
        <end position="385"/>
    </location>
</feature>
<feature type="region of interest" description="Disordered" evidence="2">
    <location>
        <begin position="82"/>
        <end position="101"/>
    </location>
</feature>
<dbReference type="GO" id="GO:0043093">
    <property type="term" value="P:FtsZ-dependent cytokinesis"/>
    <property type="evidence" value="ECO:0000318"/>
    <property type="project" value="GO_Central"/>
</dbReference>
<evidence type="ECO:0000256" key="3">
    <source>
        <dbReference type="SAM" id="SignalP"/>
    </source>
</evidence>
<dbReference type="EnsemblBacteria" id="ABY34319">
    <property type="protein sequence ID" value="ABY34319"/>
    <property type="gene ID" value="Caur_1088"/>
</dbReference>
<dbReference type="HOGENOM" id="CLU_061348_0_0_0"/>
<dbReference type="SUPFAM" id="SSF53187">
    <property type="entry name" value="Zn-dependent exopeptidases"/>
    <property type="match status" value="1"/>
</dbReference>
<dbReference type="SMART" id="SM00646">
    <property type="entry name" value="Ami_3"/>
    <property type="match status" value="1"/>
</dbReference>
<accession>A9WIL9</accession>
<protein>
    <submittedName>
        <fullName evidence="5">Cell wall hydrolase/autolysin</fullName>
    </submittedName>
</protein>
<feature type="domain" description="MurNAc-LAA" evidence="4">
    <location>
        <begin position="164"/>
        <end position="284"/>
    </location>
</feature>
<feature type="signal peptide" evidence="3">
    <location>
        <begin position="1"/>
        <end position="21"/>
    </location>
</feature>
<dbReference type="Pfam" id="PF01520">
    <property type="entry name" value="Amidase_3"/>
    <property type="match status" value="1"/>
</dbReference>
<evidence type="ECO:0000313" key="5">
    <source>
        <dbReference type="EMBL" id="ABY34319.1"/>
    </source>
</evidence>
<sequence length="385" mass="41167">MKPRMISILIYLLVLSACSSATPIQQPVPTAEPSSVAVAAVVTATALPTMVLPTPFPSPTATPQRVAQAAPVSDLVAEPVVPSPTTQPGVIPTPTPRPPGTPPRVGLQIGHLRSNELPEELAHLRTSTGTYWQNIREVEVNEAIAIRVRDILVAAGVEVDLLPATVPPSYDADAFVAIHADGSTAGARGWKIATPWRTSAASRALMEAVASTYGVITGLPEDRNGITINMRGYYAFNYRRHTHAIARTTPAIIVETGFLTNAADRTIIVDRPDLAARGIAEGILKYLNQRDPNDGAALLPPEWPILYTSVEAAVRAAPSAQARIFVQAPPDSRVFVFNQEGDWYEAMVRVGDTRYVGWLRVDQTRPATPADNPSAPPAEAPATNP</sequence>
<dbReference type="FunFam" id="3.40.630.40:FF:000020">
    <property type="entry name" value="Cell wall hydrolase/autolysin"/>
    <property type="match status" value="1"/>
</dbReference>
<evidence type="ECO:0000313" key="6">
    <source>
        <dbReference type="Proteomes" id="UP000002008"/>
    </source>
</evidence>
<name>A9WIL9_CHLAA</name>
<organism evidence="5 6">
    <name type="scientific">Chloroflexus aurantiacus (strain ATCC 29366 / DSM 635 / J-10-fl)</name>
    <dbReference type="NCBI Taxonomy" id="324602"/>
    <lineage>
        <taxon>Bacteria</taxon>
        <taxon>Bacillati</taxon>
        <taxon>Chloroflexota</taxon>
        <taxon>Chloroflexia</taxon>
        <taxon>Chloroflexales</taxon>
        <taxon>Chloroflexineae</taxon>
        <taxon>Chloroflexaceae</taxon>
        <taxon>Chloroflexus</taxon>
    </lineage>
</organism>
<dbReference type="PROSITE" id="PS51257">
    <property type="entry name" value="PROKAR_LIPOPROTEIN"/>
    <property type="match status" value="1"/>
</dbReference>
<dbReference type="eggNOG" id="COG0860">
    <property type="taxonomic scope" value="Bacteria"/>
</dbReference>
<dbReference type="InParanoid" id="A9WIL9"/>
<evidence type="ECO:0000256" key="2">
    <source>
        <dbReference type="SAM" id="MobiDB-lite"/>
    </source>
</evidence>
<dbReference type="GO" id="GO:0008745">
    <property type="term" value="F:N-acetylmuramoyl-L-alanine amidase activity"/>
    <property type="evidence" value="ECO:0000318"/>
    <property type="project" value="GO_Central"/>
</dbReference>
<keyword evidence="6" id="KW-1185">Reference proteome</keyword>
<dbReference type="CDD" id="cd02696">
    <property type="entry name" value="MurNAc-LAA"/>
    <property type="match status" value="1"/>
</dbReference>
<dbReference type="InterPro" id="IPR002508">
    <property type="entry name" value="MurNAc-LAA_cat"/>
</dbReference>
<feature type="compositionally biased region" description="Pro residues" evidence="2">
    <location>
        <begin position="374"/>
        <end position="385"/>
    </location>
</feature>
<feature type="region of interest" description="Disordered" evidence="2">
    <location>
        <begin position="364"/>
        <end position="385"/>
    </location>
</feature>
<evidence type="ECO:0000259" key="4">
    <source>
        <dbReference type="SMART" id="SM00646"/>
    </source>
</evidence>
<dbReference type="GO" id="GO:0009253">
    <property type="term" value="P:peptidoglycan catabolic process"/>
    <property type="evidence" value="ECO:0007669"/>
    <property type="project" value="InterPro"/>
</dbReference>
<dbReference type="InterPro" id="IPR050695">
    <property type="entry name" value="N-acetylmuramoyl_amidase_3"/>
</dbReference>
<dbReference type="KEGG" id="cau:Caur_1088"/>
<dbReference type="PATRIC" id="fig|324602.8.peg.1245"/>
<dbReference type="AlphaFoldDB" id="A9WIL9"/>